<dbReference type="PROSITE" id="PS50084">
    <property type="entry name" value="KH_TYPE_1"/>
    <property type="match status" value="8"/>
</dbReference>
<dbReference type="GO" id="GO:0005737">
    <property type="term" value="C:cytoplasm"/>
    <property type="evidence" value="ECO:0007669"/>
    <property type="project" value="TreeGrafter"/>
</dbReference>
<dbReference type="GO" id="GO:0003729">
    <property type="term" value="F:mRNA binding"/>
    <property type="evidence" value="ECO:0007669"/>
    <property type="project" value="TreeGrafter"/>
</dbReference>
<feature type="domain" description="K Homology" evidence="8">
    <location>
        <begin position="558"/>
        <end position="630"/>
    </location>
</feature>
<keyword evidence="6" id="KW-0175">Coiled coil</keyword>
<evidence type="ECO:0000259" key="8">
    <source>
        <dbReference type="SMART" id="SM00322"/>
    </source>
</evidence>
<evidence type="ECO:0000256" key="1">
    <source>
        <dbReference type="ARBA" id="ARBA00004496"/>
    </source>
</evidence>
<feature type="domain" description="K Homology" evidence="8">
    <location>
        <begin position="639"/>
        <end position="708"/>
    </location>
</feature>
<keyword evidence="3" id="KW-0677">Repeat</keyword>
<evidence type="ECO:0000256" key="5">
    <source>
        <dbReference type="PROSITE-ProRule" id="PRU00117"/>
    </source>
</evidence>
<dbReference type="InterPro" id="IPR036612">
    <property type="entry name" value="KH_dom_type_1_sf"/>
</dbReference>
<dbReference type="Pfam" id="PF24668">
    <property type="entry name" value="KH_Vigilin"/>
    <property type="match status" value="1"/>
</dbReference>
<reference evidence="9" key="2">
    <citation type="submission" date="2021-01" db="EMBL/GenBank/DDBJ databases">
        <authorList>
            <person name="Schikora-Tamarit M.A."/>
        </authorList>
    </citation>
    <scope>NUCLEOTIDE SEQUENCE</scope>
    <source>
        <strain evidence="9">CBS2887</strain>
    </source>
</reference>
<feature type="domain" description="K Homology" evidence="8">
    <location>
        <begin position="181"/>
        <end position="256"/>
    </location>
</feature>
<dbReference type="PANTHER" id="PTHR10627">
    <property type="entry name" value="SCP160"/>
    <property type="match status" value="1"/>
</dbReference>
<feature type="compositionally biased region" description="Polar residues" evidence="7">
    <location>
        <begin position="1"/>
        <end position="29"/>
    </location>
</feature>
<evidence type="ECO:0000313" key="10">
    <source>
        <dbReference type="Proteomes" id="UP000774326"/>
    </source>
</evidence>
<feature type="coiled-coil region" evidence="6">
    <location>
        <begin position="611"/>
        <end position="638"/>
    </location>
</feature>
<name>A0A9P8PZ54_WICPI</name>
<evidence type="ECO:0000256" key="3">
    <source>
        <dbReference type="ARBA" id="ARBA00022737"/>
    </source>
</evidence>
<dbReference type="SMART" id="SM00322">
    <property type="entry name" value="KH"/>
    <property type="match status" value="8"/>
</dbReference>
<proteinExistence type="predicted"/>
<sequence length="1188" mass="129497">MSDTNSDYENSVITESSSQIESENTSVQAFTAPEPIKRSTWIQEEIVEVIPQGPPPAISDEEAFPALGGGAASAAVSPSLWGPSATVPSSVTSPAASAPKKVLSGVARSRNIQEAFNISSVVSLKVTKSEFTKIVNDLKKKYQITIDSTSSSVTHDRSFIVSGLPENVYKARKELVRQLTKPVSLTFTIPAKTRSVVIGAGGKNLKPIIESTGTRINIGRYEGSSEEEDTAELDVTIEGDIDGVAEAKQSILEIVEEETKYLTAKVVVPEGLAPFVKSLNSKSENVTVEGPNKNRVINISGLKDDVLLKQAEIKSSLETLEIKIKTETKVIPPKYHQFIDAPRLLRDFETVVVLPTSEDDATVSFVGLPANTEKAIKFAREASAKVALDSLDISRAHGNNVAHARYVAAYLEHAGVLAKISADNEIKITVPSYSKLADSSLTAVPVEFIGTKETADKIKQGRSAIIAEVNKISPTRVIVISDINRLFKSKVADAVKSAAKSENVYVIPFISLTSTSNDIVLISLDKEDDEFTPSQEEINARLAKVNDSLAHIRELQEDIKTVVLSIPADKQQFIEGPNGTTLKALLADRAQVSVKLHTGESGEVDEDKVYLEGSKADVAHIEKEIESLLKDAENLKDIYSFESTIQVPTVTLSRLIGKNGSKLTQLREQFSVDIDVEKNAAGEKAAVKITGYKFNVKEAEQFIQTASKRFADEVTKTVLVPAKYRSAIIGANGQYVKRLQTKYNVSINFQDKTDDVIIRGPSRGVAKTEEEIKELVDYEIENGYSKEIQVPSKAISRVIGKAGETINRIAVDTGIEIKVKDSDDAEIRTVILTGSRKGLTDAEKQITAIVKEIEDAITVELEVNSKFFKDILGPRGSVKQAIIEKAGGAEEREYRRLLQIPEQGSDSNKIVSSGPKKIVDAIVAQIKAIVAEKEAAVTEKVTVAKDKHRLLIGQAGSVRRALEDEFNIRLSIPNITDKSESVSLTGKPEDIAKAIEKVTELTADQWKEIVEVPVYLHAAVSERGAFPRKLRNEYDVQVEHGELSSKAIKLSSAFPAVPKEAFGDAETESVKFTISEESVEAPADEKTIPWKLIGTDENVARVSNLIKDLLVKFAKDDSTAFFWVKDASVFGKIVGPQGSRLNNIRNKSGAQIYVPRNSDKVNNVIFLKGTKTALEKADKLIQAEISKK</sequence>
<feature type="domain" description="K Homology" evidence="8">
    <location>
        <begin position="1116"/>
        <end position="1186"/>
    </location>
</feature>
<dbReference type="EMBL" id="JAEUBG010004634">
    <property type="protein sequence ID" value="KAH3681011.1"/>
    <property type="molecule type" value="Genomic_DNA"/>
</dbReference>
<evidence type="ECO:0000313" key="9">
    <source>
        <dbReference type="EMBL" id="KAH3681011.1"/>
    </source>
</evidence>
<dbReference type="Pfam" id="PF00013">
    <property type="entry name" value="KH_1"/>
    <property type="match status" value="6"/>
</dbReference>
<gene>
    <name evidence="9" type="ORF">WICPIJ_008019</name>
</gene>
<reference evidence="9" key="1">
    <citation type="journal article" date="2021" name="Open Biol.">
        <title>Shared evolutionary footprints suggest mitochondrial oxidative damage underlies multiple complex I losses in fungi.</title>
        <authorList>
            <person name="Schikora-Tamarit M.A."/>
            <person name="Marcet-Houben M."/>
            <person name="Nosek J."/>
            <person name="Gabaldon T."/>
        </authorList>
    </citation>
    <scope>NUCLEOTIDE SEQUENCE</scope>
    <source>
        <strain evidence="9">CBS2887</strain>
    </source>
</reference>
<dbReference type="Proteomes" id="UP000774326">
    <property type="component" value="Unassembled WGS sequence"/>
</dbReference>
<evidence type="ECO:0000256" key="6">
    <source>
        <dbReference type="SAM" id="Coils"/>
    </source>
</evidence>
<feature type="domain" description="K Homology" evidence="8">
    <location>
        <begin position="855"/>
        <end position="931"/>
    </location>
</feature>
<evidence type="ECO:0000256" key="2">
    <source>
        <dbReference type="ARBA" id="ARBA00022490"/>
    </source>
</evidence>
<dbReference type="InterPro" id="IPR004088">
    <property type="entry name" value="KH_dom_type_1"/>
</dbReference>
<protein>
    <recommendedName>
        <fullName evidence="8">K Homology domain-containing protein</fullName>
    </recommendedName>
</protein>
<dbReference type="PANTHER" id="PTHR10627:SF31">
    <property type="entry name" value="DODECA-SATELLITE-BINDING PROTEIN 1, ISOFORM A"/>
    <property type="match status" value="1"/>
</dbReference>
<feature type="domain" description="K Homology" evidence="8">
    <location>
        <begin position="782"/>
        <end position="851"/>
    </location>
</feature>
<feature type="domain" description="K Homology" evidence="8">
    <location>
        <begin position="935"/>
        <end position="1003"/>
    </location>
</feature>
<feature type="region of interest" description="Disordered" evidence="7">
    <location>
        <begin position="1"/>
        <end position="31"/>
    </location>
</feature>
<keyword evidence="4 5" id="KW-0694">RNA-binding</keyword>
<dbReference type="InterPro" id="IPR057778">
    <property type="entry name" value="KH_Vigilin_N"/>
</dbReference>
<keyword evidence="10" id="KW-1185">Reference proteome</keyword>
<dbReference type="Gene3D" id="3.30.1370.10">
    <property type="entry name" value="K Homology domain, type 1"/>
    <property type="match status" value="8"/>
</dbReference>
<dbReference type="AlphaFoldDB" id="A0A9P8PZ54"/>
<feature type="domain" description="K Homology" evidence="8">
    <location>
        <begin position="712"/>
        <end position="777"/>
    </location>
</feature>
<dbReference type="InterPro" id="IPR004087">
    <property type="entry name" value="KH_dom"/>
</dbReference>
<evidence type="ECO:0000256" key="7">
    <source>
        <dbReference type="SAM" id="MobiDB-lite"/>
    </source>
</evidence>
<dbReference type="OrthoDB" id="10027144at2759"/>
<comment type="caution">
    <text evidence="9">The sequence shown here is derived from an EMBL/GenBank/DDBJ whole genome shotgun (WGS) entry which is preliminary data.</text>
</comment>
<keyword evidence="2" id="KW-0963">Cytoplasm</keyword>
<dbReference type="SUPFAM" id="SSF54791">
    <property type="entry name" value="Eukaryotic type KH-domain (KH-domain type I)"/>
    <property type="match status" value="8"/>
</dbReference>
<evidence type="ECO:0000256" key="4">
    <source>
        <dbReference type="ARBA" id="ARBA00022884"/>
    </source>
</evidence>
<accession>A0A9P8PZ54</accession>
<organism evidence="9 10">
    <name type="scientific">Wickerhamomyces pijperi</name>
    <name type="common">Yeast</name>
    <name type="synonym">Pichia pijperi</name>
    <dbReference type="NCBI Taxonomy" id="599730"/>
    <lineage>
        <taxon>Eukaryota</taxon>
        <taxon>Fungi</taxon>
        <taxon>Dikarya</taxon>
        <taxon>Ascomycota</taxon>
        <taxon>Saccharomycotina</taxon>
        <taxon>Saccharomycetes</taxon>
        <taxon>Phaffomycetales</taxon>
        <taxon>Wickerhamomycetaceae</taxon>
        <taxon>Wickerhamomyces</taxon>
    </lineage>
</organism>
<comment type="subcellular location">
    <subcellularLocation>
        <location evidence="1">Cytoplasm</location>
    </subcellularLocation>
</comment>